<evidence type="ECO:0000313" key="1">
    <source>
        <dbReference type="EMBL" id="GAG92505.1"/>
    </source>
</evidence>
<accession>X1BBW8</accession>
<sequence length="130" mass="15054">HKSNRFPPHCDLLGLHCYRYENYWGSPKVKFEFEIVSGEHAGEHLERFYNLKKVMNQDGPVYQPPARGDYLRMITSLFPEEAKQGLFDPDLLVGKVFKVEVGTVTANHKKRPLGESRYSKITSLLELEDE</sequence>
<dbReference type="EMBL" id="BART01026073">
    <property type="protein sequence ID" value="GAG92505.1"/>
    <property type="molecule type" value="Genomic_DNA"/>
</dbReference>
<organism evidence="1">
    <name type="scientific">marine sediment metagenome</name>
    <dbReference type="NCBI Taxonomy" id="412755"/>
    <lineage>
        <taxon>unclassified sequences</taxon>
        <taxon>metagenomes</taxon>
        <taxon>ecological metagenomes</taxon>
    </lineage>
</organism>
<dbReference type="AlphaFoldDB" id="X1BBW8"/>
<reference evidence="1" key="1">
    <citation type="journal article" date="2014" name="Front. Microbiol.">
        <title>High frequency of phylogenetically diverse reductive dehalogenase-homologous genes in deep subseafloor sedimentary metagenomes.</title>
        <authorList>
            <person name="Kawai M."/>
            <person name="Futagami T."/>
            <person name="Toyoda A."/>
            <person name="Takaki Y."/>
            <person name="Nishi S."/>
            <person name="Hori S."/>
            <person name="Arai W."/>
            <person name="Tsubouchi T."/>
            <person name="Morono Y."/>
            <person name="Uchiyama I."/>
            <person name="Ito T."/>
            <person name="Fujiyama A."/>
            <person name="Inagaki F."/>
            <person name="Takami H."/>
        </authorList>
    </citation>
    <scope>NUCLEOTIDE SEQUENCE</scope>
    <source>
        <strain evidence="1">Expedition CK06-06</strain>
    </source>
</reference>
<gene>
    <name evidence="1" type="ORF">S01H4_46613</name>
</gene>
<name>X1BBW8_9ZZZZ</name>
<feature type="non-terminal residue" evidence="1">
    <location>
        <position position="1"/>
    </location>
</feature>
<comment type="caution">
    <text evidence="1">The sequence shown here is derived from an EMBL/GenBank/DDBJ whole genome shotgun (WGS) entry which is preliminary data.</text>
</comment>
<proteinExistence type="predicted"/>
<protein>
    <submittedName>
        <fullName evidence="1">Uncharacterized protein</fullName>
    </submittedName>
</protein>